<dbReference type="PROSITE" id="PS50174">
    <property type="entry name" value="G_PATCH"/>
    <property type="match status" value="1"/>
</dbReference>
<feature type="compositionally biased region" description="Basic and acidic residues" evidence="8">
    <location>
        <begin position="504"/>
        <end position="520"/>
    </location>
</feature>
<dbReference type="InterPro" id="IPR011687">
    <property type="entry name" value="Nop53/GLTSCR2"/>
</dbReference>
<dbReference type="InterPro" id="IPR000467">
    <property type="entry name" value="G_patch_dom"/>
</dbReference>
<feature type="compositionally biased region" description="Basic and acidic residues" evidence="8">
    <location>
        <begin position="722"/>
        <end position="740"/>
    </location>
</feature>
<dbReference type="GO" id="GO:0006364">
    <property type="term" value="P:rRNA processing"/>
    <property type="evidence" value="ECO:0007669"/>
    <property type="project" value="TreeGrafter"/>
</dbReference>
<comment type="caution">
    <text evidence="10">The sequence shown here is derived from an EMBL/GenBank/DDBJ whole genome shotgun (WGS) entry which is preliminary data.</text>
</comment>
<dbReference type="Proteomes" id="UP000740926">
    <property type="component" value="Unassembled WGS sequence"/>
</dbReference>
<feature type="coiled-coil region" evidence="7">
    <location>
        <begin position="178"/>
        <end position="207"/>
    </location>
</feature>
<evidence type="ECO:0000256" key="6">
    <source>
        <dbReference type="ARBA" id="ARBA00023242"/>
    </source>
</evidence>
<comment type="subcellular location">
    <subcellularLocation>
        <location evidence="1">Nucleus</location>
        <location evidence="1">Nucleolus</location>
    </subcellularLocation>
    <subcellularLocation>
        <location evidence="2">Nucleus</location>
        <location evidence="2">Nucleoplasm</location>
    </subcellularLocation>
</comment>
<sequence length="828" mass="95561">MDIELSKQDIELLLEQKDSLTPELLHLIEEYQRLKQPFPIGEKCAIPFAWKHDLVLLPAIVADYPSTQDISVMLLTPITPETVPCESYLAGQCQEPCKFHRSHGYVLPAEYTVSYEVLELDSLADQLQNGTHVWYKKKDNGEVWKEAQVIQSMSDSSWRVMNDTGKPYLVELGNIMPIKNLNEKEDKEDEEVENDEEIKNNEEIEKAPNSWGAWQAHTTGFAAKMMKKMGYKEGKGLGIDEQGRVDFVQETAYAQDRRLGLGHTAEKKKNKRKKKAPEEKKEEKEEDTIFGYVNSILAQEKSQQEGAAPKPTSIREAYGVIAKLQSELDKALANWNHARTAYMRNKGTASEGQFLEKFKNAANRAKSLQREMDDLQRYVKQTKEKQDIFPPFIRFKVMMTLPETDNIMSGAVKKAQPSRKGKKAWRKNVDISDVIEGQEELRAIERIVGHSGELKDEELFTIDTMGDSGIKRQLAKDKPLKVDEILQQRSAVPAVKTKNPFKKPEMTDKVVSRHESDHIQKMLKRKGNDNTVTQQKKKKKVDEPKKTYDLWGEDNKEEEKPVNDYLPRKQKPKAPQTLSQKPAALVHMPAIETPHAGASYNPEAEAHQQLIAEAVKAEERKAEIIAKLQEQLSYREELKLLASEEAQTMEEEDEDLEDKEGDDQETKKRKAAARKTRRERNKEARLANEAMLRKQKLHEKSIRQQIDKLREIEAEIEKKEEELETLAEKKEERKSEEEKKGHKKLGKYQVPELPIDVQLTDELCATLRQLKPEGSVFKDRFHSLLKRNVIETRVPVTPSRRYALKEYEKRSYKKFDQNEELKKKQGRK</sequence>
<feature type="compositionally biased region" description="Basic and acidic residues" evidence="8">
    <location>
        <begin position="540"/>
        <end position="562"/>
    </location>
</feature>
<dbReference type="GO" id="GO:0005730">
    <property type="term" value="C:nucleolus"/>
    <property type="evidence" value="ECO:0007669"/>
    <property type="project" value="UniProtKB-SubCell"/>
</dbReference>
<gene>
    <name evidence="10" type="ORF">G6F50_011551</name>
</gene>
<feature type="compositionally biased region" description="Basic residues" evidence="8">
    <location>
        <begin position="667"/>
        <end position="679"/>
    </location>
</feature>
<dbReference type="GO" id="GO:0008097">
    <property type="term" value="F:5S rRNA binding"/>
    <property type="evidence" value="ECO:0007669"/>
    <property type="project" value="TreeGrafter"/>
</dbReference>
<accession>A0A9P6YSR8</accession>
<dbReference type="GO" id="GO:0000027">
    <property type="term" value="P:ribosomal large subunit assembly"/>
    <property type="evidence" value="ECO:0007669"/>
    <property type="project" value="TreeGrafter"/>
</dbReference>
<evidence type="ECO:0000256" key="7">
    <source>
        <dbReference type="SAM" id="Coils"/>
    </source>
</evidence>
<proteinExistence type="inferred from homology"/>
<evidence type="ECO:0000256" key="5">
    <source>
        <dbReference type="ARBA" id="ARBA00022517"/>
    </source>
</evidence>
<dbReference type="AlphaFoldDB" id="A0A9P6YSR8"/>
<organism evidence="10 11">
    <name type="scientific">Rhizopus delemar</name>
    <dbReference type="NCBI Taxonomy" id="936053"/>
    <lineage>
        <taxon>Eukaryota</taxon>
        <taxon>Fungi</taxon>
        <taxon>Fungi incertae sedis</taxon>
        <taxon>Mucoromycota</taxon>
        <taxon>Mucoromycotina</taxon>
        <taxon>Mucoromycetes</taxon>
        <taxon>Mucorales</taxon>
        <taxon>Mucorineae</taxon>
        <taxon>Rhizopodaceae</taxon>
        <taxon>Rhizopus</taxon>
    </lineage>
</organism>
<keyword evidence="11" id="KW-1185">Reference proteome</keyword>
<protein>
    <recommendedName>
        <fullName evidence="4">Ribosome biogenesis protein NOP53</fullName>
    </recommendedName>
</protein>
<feature type="domain" description="G-patch" evidence="9">
    <location>
        <begin position="218"/>
        <end position="266"/>
    </location>
</feature>
<keyword evidence="6" id="KW-0539">Nucleus</keyword>
<keyword evidence="5" id="KW-0690">Ribosome biogenesis</keyword>
<evidence type="ECO:0000256" key="8">
    <source>
        <dbReference type="SAM" id="MobiDB-lite"/>
    </source>
</evidence>
<evidence type="ECO:0000256" key="3">
    <source>
        <dbReference type="ARBA" id="ARBA00008838"/>
    </source>
</evidence>
<feature type="compositionally biased region" description="Basic and acidic residues" evidence="8">
    <location>
        <begin position="258"/>
        <end position="267"/>
    </location>
</feature>
<evidence type="ECO:0000256" key="1">
    <source>
        <dbReference type="ARBA" id="ARBA00004604"/>
    </source>
</evidence>
<feature type="region of interest" description="Disordered" evidence="8">
    <location>
        <begin position="258"/>
        <end position="286"/>
    </location>
</feature>
<evidence type="ECO:0000259" key="9">
    <source>
        <dbReference type="PROSITE" id="PS50174"/>
    </source>
</evidence>
<dbReference type="Pfam" id="PF07767">
    <property type="entry name" value="Nop53"/>
    <property type="match status" value="1"/>
</dbReference>
<evidence type="ECO:0000256" key="4">
    <source>
        <dbReference type="ARBA" id="ARBA00018339"/>
    </source>
</evidence>
<evidence type="ECO:0000313" key="10">
    <source>
        <dbReference type="EMBL" id="KAG1563899.1"/>
    </source>
</evidence>
<reference evidence="10 11" key="1">
    <citation type="journal article" date="2020" name="Microb. Genom.">
        <title>Genetic diversity of clinical and environmental Mucorales isolates obtained from an investigation of mucormycosis cases among solid organ transplant recipients.</title>
        <authorList>
            <person name="Nguyen M.H."/>
            <person name="Kaul D."/>
            <person name="Muto C."/>
            <person name="Cheng S.J."/>
            <person name="Richter R.A."/>
            <person name="Bruno V.M."/>
            <person name="Liu G."/>
            <person name="Beyhan S."/>
            <person name="Sundermann A.J."/>
            <person name="Mounaud S."/>
            <person name="Pasculle A.W."/>
            <person name="Nierman W.C."/>
            <person name="Driscoll E."/>
            <person name="Cumbie R."/>
            <person name="Clancy C.J."/>
            <person name="Dupont C.L."/>
        </authorList>
    </citation>
    <scope>NUCLEOTIDE SEQUENCE [LARGE SCALE GENOMIC DNA]</scope>
    <source>
        <strain evidence="10 11">GL24</strain>
    </source>
</reference>
<feature type="region of interest" description="Disordered" evidence="8">
    <location>
        <begin position="643"/>
        <end position="692"/>
    </location>
</feature>
<feature type="region of interest" description="Disordered" evidence="8">
    <location>
        <begin position="722"/>
        <end position="745"/>
    </location>
</feature>
<comment type="similarity">
    <text evidence="3">Belongs to the NOP53 family.</text>
</comment>
<feature type="region of interest" description="Disordered" evidence="8">
    <location>
        <begin position="504"/>
        <end position="582"/>
    </location>
</feature>
<evidence type="ECO:0000256" key="2">
    <source>
        <dbReference type="ARBA" id="ARBA00004642"/>
    </source>
</evidence>
<dbReference type="SMART" id="SM00443">
    <property type="entry name" value="G_patch"/>
    <property type="match status" value="1"/>
</dbReference>
<dbReference type="PANTHER" id="PTHR14211">
    <property type="entry name" value="GLIOMA SUPPRESSOR CANDIDATE REGION GENE 2"/>
    <property type="match status" value="1"/>
</dbReference>
<dbReference type="EMBL" id="JAANIU010003004">
    <property type="protein sequence ID" value="KAG1563899.1"/>
    <property type="molecule type" value="Genomic_DNA"/>
</dbReference>
<dbReference type="GO" id="GO:0005654">
    <property type="term" value="C:nucleoplasm"/>
    <property type="evidence" value="ECO:0007669"/>
    <property type="project" value="UniProtKB-SubCell"/>
</dbReference>
<dbReference type="Gene3D" id="2.30.30.1190">
    <property type="match status" value="1"/>
</dbReference>
<dbReference type="PANTHER" id="PTHR14211:SF7">
    <property type="entry name" value="RIBOSOME BIOGENESIS PROTEIN NOP53"/>
    <property type="match status" value="1"/>
</dbReference>
<dbReference type="Pfam" id="PF01585">
    <property type="entry name" value="G-patch"/>
    <property type="match status" value="1"/>
</dbReference>
<feature type="compositionally biased region" description="Acidic residues" evidence="8">
    <location>
        <begin position="647"/>
        <end position="663"/>
    </location>
</feature>
<name>A0A9P6YSR8_9FUNG</name>
<keyword evidence="7" id="KW-0175">Coiled coil</keyword>
<evidence type="ECO:0000313" key="11">
    <source>
        <dbReference type="Proteomes" id="UP000740926"/>
    </source>
</evidence>
<feature type="coiled-coil region" evidence="7">
    <location>
        <begin position="358"/>
        <end position="385"/>
    </location>
</feature>